<sequence length="79" mass="9180">MEYHYSQKQIWNQPGSILEYIQQVDICNKNNLLHLDELISLVKLSGMEEIEGYLQKSIADLENSQLWIKMALSALQDGR</sequence>
<organism evidence="1 2">
    <name type="scientific">Lactonifactor longoviformis DSM 17459</name>
    <dbReference type="NCBI Taxonomy" id="1122155"/>
    <lineage>
        <taxon>Bacteria</taxon>
        <taxon>Bacillati</taxon>
        <taxon>Bacillota</taxon>
        <taxon>Clostridia</taxon>
        <taxon>Eubacteriales</taxon>
        <taxon>Clostridiaceae</taxon>
        <taxon>Lactonifactor</taxon>
    </lineage>
</organism>
<reference evidence="1 2" key="1">
    <citation type="submission" date="2016-11" db="EMBL/GenBank/DDBJ databases">
        <authorList>
            <person name="Jaros S."/>
            <person name="Januszkiewicz K."/>
            <person name="Wedrychowicz H."/>
        </authorList>
    </citation>
    <scope>NUCLEOTIDE SEQUENCE [LARGE SCALE GENOMIC DNA]</scope>
    <source>
        <strain evidence="1 2">DSM 17459</strain>
    </source>
</reference>
<name>A0A1M5ATR3_9CLOT</name>
<gene>
    <name evidence="1" type="ORF">SAMN02745158_03333</name>
</gene>
<evidence type="ECO:0000313" key="1">
    <source>
        <dbReference type="EMBL" id="SHF33658.1"/>
    </source>
</evidence>
<keyword evidence="2" id="KW-1185">Reference proteome</keyword>
<dbReference type="EMBL" id="FQVI01000022">
    <property type="protein sequence ID" value="SHF33658.1"/>
    <property type="molecule type" value="Genomic_DNA"/>
</dbReference>
<proteinExistence type="predicted"/>
<dbReference type="RefSeq" id="WP_072853781.1">
    <property type="nucleotide sequence ID" value="NZ_FQVI01000022.1"/>
</dbReference>
<dbReference type="AlphaFoldDB" id="A0A1M5ATR3"/>
<accession>A0A1M5ATR3</accession>
<protein>
    <submittedName>
        <fullName evidence="1">Uncharacterized protein</fullName>
    </submittedName>
</protein>
<dbReference type="OrthoDB" id="9864395at2"/>
<evidence type="ECO:0000313" key="2">
    <source>
        <dbReference type="Proteomes" id="UP000184245"/>
    </source>
</evidence>
<dbReference type="Proteomes" id="UP000184245">
    <property type="component" value="Unassembled WGS sequence"/>
</dbReference>
<dbReference type="STRING" id="1122155.SAMN02745158_03333"/>